<evidence type="ECO:0000256" key="1">
    <source>
        <dbReference type="ARBA" id="ARBA00004141"/>
    </source>
</evidence>
<feature type="region of interest" description="Disordered" evidence="5">
    <location>
        <begin position="594"/>
        <end position="620"/>
    </location>
</feature>
<keyword evidence="3 6" id="KW-1133">Transmembrane helix</keyword>
<dbReference type="RefSeq" id="XP_003064821.1">
    <property type="nucleotide sequence ID" value="XM_003064775.1"/>
</dbReference>
<dbReference type="InterPro" id="IPR036513">
    <property type="entry name" value="STAS_dom_sf"/>
</dbReference>
<evidence type="ECO:0000259" key="7">
    <source>
        <dbReference type="PROSITE" id="PS50801"/>
    </source>
</evidence>
<dbReference type="CDD" id="cd07042">
    <property type="entry name" value="STAS_SulP_like_sulfate_transporter"/>
    <property type="match status" value="1"/>
</dbReference>
<keyword evidence="9" id="KW-1185">Reference proteome</keyword>
<dbReference type="Pfam" id="PF00916">
    <property type="entry name" value="Sulfate_transp"/>
    <property type="match status" value="1"/>
</dbReference>
<protein>
    <submittedName>
        <fullName evidence="8">Sulfate permease family</fullName>
    </submittedName>
</protein>
<dbReference type="PROSITE" id="PS50801">
    <property type="entry name" value="STAS"/>
    <property type="match status" value="1"/>
</dbReference>
<dbReference type="InterPro" id="IPR052706">
    <property type="entry name" value="Membrane-Transporter-like"/>
</dbReference>
<feature type="transmembrane region" description="Helical" evidence="6">
    <location>
        <begin position="142"/>
        <end position="159"/>
    </location>
</feature>
<dbReference type="InterPro" id="IPR002645">
    <property type="entry name" value="STAS_dom"/>
</dbReference>
<evidence type="ECO:0000256" key="6">
    <source>
        <dbReference type="SAM" id="Phobius"/>
    </source>
</evidence>
<dbReference type="Proteomes" id="UP000001876">
    <property type="component" value="Unassembled WGS sequence"/>
</dbReference>
<feature type="transmembrane region" description="Helical" evidence="6">
    <location>
        <begin position="200"/>
        <end position="222"/>
    </location>
</feature>
<feature type="transmembrane region" description="Helical" evidence="6">
    <location>
        <begin position="381"/>
        <end position="412"/>
    </location>
</feature>
<reference evidence="8 9" key="1">
    <citation type="journal article" date="2009" name="Science">
        <title>Green evolution and dynamic adaptations revealed by genomes of the marine picoeukaryotes Micromonas.</title>
        <authorList>
            <person name="Worden A.Z."/>
            <person name="Lee J.H."/>
            <person name="Mock T."/>
            <person name="Rouze P."/>
            <person name="Simmons M.P."/>
            <person name="Aerts A.L."/>
            <person name="Allen A.E."/>
            <person name="Cuvelier M.L."/>
            <person name="Derelle E."/>
            <person name="Everett M.V."/>
            <person name="Foulon E."/>
            <person name="Grimwood J."/>
            <person name="Gundlach H."/>
            <person name="Henrissat B."/>
            <person name="Napoli C."/>
            <person name="McDonald S.M."/>
            <person name="Parker M.S."/>
            <person name="Rombauts S."/>
            <person name="Salamov A."/>
            <person name="Von Dassow P."/>
            <person name="Badger J.H."/>
            <person name="Coutinho P.M."/>
            <person name="Demir E."/>
            <person name="Dubchak I."/>
            <person name="Gentemann C."/>
            <person name="Eikrem W."/>
            <person name="Gready J.E."/>
            <person name="John U."/>
            <person name="Lanier W."/>
            <person name="Lindquist E.A."/>
            <person name="Lucas S."/>
            <person name="Mayer K.F."/>
            <person name="Moreau H."/>
            <person name="Not F."/>
            <person name="Otillar R."/>
            <person name="Panaud O."/>
            <person name="Pangilinan J."/>
            <person name="Paulsen I."/>
            <person name="Piegu B."/>
            <person name="Poliakov A."/>
            <person name="Robbens S."/>
            <person name="Schmutz J."/>
            <person name="Toulza E."/>
            <person name="Wyss T."/>
            <person name="Zelensky A."/>
            <person name="Zhou K."/>
            <person name="Armbrust E.V."/>
            <person name="Bhattacharya D."/>
            <person name="Goodenough U.W."/>
            <person name="Van de Peer Y."/>
            <person name="Grigoriev I.V."/>
        </authorList>
    </citation>
    <scope>NUCLEOTIDE SEQUENCE [LARGE SCALE GENOMIC DNA]</scope>
    <source>
        <strain evidence="8 9">CCMP1545</strain>
    </source>
</reference>
<evidence type="ECO:0000313" key="8">
    <source>
        <dbReference type="EMBL" id="EEH51155.1"/>
    </source>
</evidence>
<feature type="transmembrane region" description="Helical" evidence="6">
    <location>
        <begin position="166"/>
        <end position="188"/>
    </location>
</feature>
<dbReference type="GO" id="GO:0016020">
    <property type="term" value="C:membrane"/>
    <property type="evidence" value="ECO:0007669"/>
    <property type="project" value="UniProtKB-SubCell"/>
</dbReference>
<feature type="domain" description="STAS" evidence="7">
    <location>
        <begin position="458"/>
        <end position="561"/>
    </location>
</feature>
<feature type="transmembrane region" description="Helical" evidence="6">
    <location>
        <begin position="294"/>
        <end position="313"/>
    </location>
</feature>
<name>C1N9Z5_MICPC</name>
<evidence type="ECO:0000256" key="3">
    <source>
        <dbReference type="ARBA" id="ARBA00022989"/>
    </source>
</evidence>
<comment type="subcellular location">
    <subcellularLocation>
        <location evidence="1">Membrane</location>
        <topology evidence="1">Multi-pass membrane protein</topology>
    </subcellularLocation>
</comment>
<feature type="transmembrane region" description="Helical" evidence="6">
    <location>
        <begin position="325"/>
        <end position="345"/>
    </location>
</feature>
<dbReference type="GeneID" id="9690141"/>
<dbReference type="Pfam" id="PF01740">
    <property type="entry name" value="STAS"/>
    <property type="match status" value="1"/>
</dbReference>
<dbReference type="PANTHER" id="PTHR43310">
    <property type="entry name" value="SULFATE TRANSPORTER YBAR-RELATED"/>
    <property type="match status" value="1"/>
</dbReference>
<dbReference type="AlphaFoldDB" id="C1N9Z5"/>
<dbReference type="STRING" id="564608.C1N9Z5"/>
<feature type="compositionally biased region" description="Acidic residues" evidence="5">
    <location>
        <begin position="600"/>
        <end position="615"/>
    </location>
</feature>
<evidence type="ECO:0000256" key="5">
    <source>
        <dbReference type="SAM" id="MobiDB-lite"/>
    </source>
</evidence>
<evidence type="ECO:0000313" key="9">
    <source>
        <dbReference type="Proteomes" id="UP000001876"/>
    </source>
</evidence>
<dbReference type="PANTHER" id="PTHR43310:SF2">
    <property type="entry name" value="SLC26A_SULP TRANSPORTER DOMAIN-CONTAINING PROTEIN"/>
    <property type="match status" value="1"/>
</dbReference>
<proteinExistence type="predicted"/>
<dbReference type="KEGG" id="mpp:MICPUCDRAFT_43656"/>
<feature type="transmembrane region" description="Helical" evidence="6">
    <location>
        <begin position="256"/>
        <end position="274"/>
    </location>
</feature>
<gene>
    <name evidence="8" type="ORF">MICPUCDRAFT_43656</name>
</gene>
<dbReference type="OrthoDB" id="409725at2759"/>
<feature type="transmembrane region" description="Helical" evidence="6">
    <location>
        <begin position="351"/>
        <end position="369"/>
    </location>
</feature>
<dbReference type="eggNOG" id="KOG0236">
    <property type="taxonomic scope" value="Eukaryota"/>
</dbReference>
<evidence type="ECO:0000256" key="4">
    <source>
        <dbReference type="ARBA" id="ARBA00023136"/>
    </source>
</evidence>
<dbReference type="InterPro" id="IPR011547">
    <property type="entry name" value="SLC26A/SulP_dom"/>
</dbReference>
<keyword evidence="2 6" id="KW-0812">Transmembrane</keyword>
<dbReference type="SUPFAM" id="SSF52091">
    <property type="entry name" value="SpoIIaa-like"/>
    <property type="match status" value="1"/>
</dbReference>
<dbReference type="Gene3D" id="3.30.750.24">
    <property type="entry name" value="STAS domain"/>
    <property type="match status" value="1"/>
</dbReference>
<sequence length="685" mass="71930">MAAAIYATEGIDEDAKLPTLEAAIVLTSLATGVGLTVRMIRPRGDGLILCRPLTTRHVVFYPTRHHLVNQPTTRISPRVQPNERQALGNAKLGNIVRLLPSPVTGGFLAGTGWVLSTGAFKVLTGYTFEPSSAIDALRSPEFFTVCLPGILLGAALAVGNRKIAQFWVVPGFLLGGTFLYFSGLEAFLGMSPADAMDAGYLLGPFPAGSDAAASSAFTPLLLSPSTLSRVRWDVVLDQGAFYARAQKYTYTYCPRAATVFGLSTLGLLLITSAIETSTGTEGDANEELKAVGSANILGGLGGGLVMYHSLSSTQIATGMGSDSRLPGIVASLCYVAALVVGPAPLAFVPSALIGGLLIFIGSSFLYEWLVEGFASLPRSEYAVVVLIVVTVASQGYLAGVVAGILGAAAVFVTDYSRVPIVRSRLRVGGEGGIRSSQARTRAEVNAIVESGTFAYCAKLQGFLFFATSYKLLEEIRARHDRLVDDAGRGLEFIVLDFQSVVGVDGSAISAFEKLRRFAKNEGIQVILSDVDRPELARVVTITLYGEKLPTFAFIDRPISLIESRALLPGGGKNAPSQSRTYDVMAAQDLDSDVDAAGAADAEDESSAAAADESEDGQYGGGGLVVQVSELDTALKFVEDVMIARARAAAATAAANAGEEQTSGGKARSISHWFPYDPVGVVNADP</sequence>
<organism evidence="9">
    <name type="scientific">Micromonas pusilla (strain CCMP1545)</name>
    <name type="common">Picoplanktonic green alga</name>
    <dbReference type="NCBI Taxonomy" id="564608"/>
    <lineage>
        <taxon>Eukaryota</taxon>
        <taxon>Viridiplantae</taxon>
        <taxon>Chlorophyta</taxon>
        <taxon>Mamiellophyceae</taxon>
        <taxon>Mamiellales</taxon>
        <taxon>Mamiellaceae</taxon>
        <taxon>Micromonas</taxon>
    </lineage>
</organism>
<dbReference type="EMBL" id="GG663752">
    <property type="protein sequence ID" value="EEH51155.1"/>
    <property type="molecule type" value="Genomic_DNA"/>
</dbReference>
<evidence type="ECO:0000256" key="2">
    <source>
        <dbReference type="ARBA" id="ARBA00022692"/>
    </source>
</evidence>
<accession>C1N9Z5</accession>
<keyword evidence="4 6" id="KW-0472">Membrane</keyword>